<feature type="domain" description="Endonuclease GajA/Old nuclease/RecF-like AAA" evidence="1">
    <location>
        <begin position="1"/>
        <end position="157"/>
    </location>
</feature>
<dbReference type="InterPro" id="IPR034139">
    <property type="entry name" value="TOPRIM_OLD"/>
</dbReference>
<dbReference type="SUPFAM" id="SSF52540">
    <property type="entry name" value="P-loop containing nucleoside triphosphate hydrolases"/>
    <property type="match status" value="1"/>
</dbReference>
<reference evidence="3" key="1">
    <citation type="journal article" date="2012" name="Science">
        <title>Fermentation, hydrogen, and sulfur metabolism in multiple uncultivated bacterial phyla.</title>
        <authorList>
            <person name="Wrighton K.C."/>
            <person name="Thomas B.C."/>
            <person name="Sharon I."/>
            <person name="Miller C.S."/>
            <person name="Castelle C.J."/>
            <person name="VerBerkmoes N.C."/>
            <person name="Wilkins M.J."/>
            <person name="Hettich R.L."/>
            <person name="Lipton M.S."/>
            <person name="Williams K.H."/>
            <person name="Long P.E."/>
            <person name="Banfield J.F."/>
        </authorList>
    </citation>
    <scope>NUCLEOTIDE SEQUENCE [LARGE SCALE GENOMIC DNA]</scope>
</reference>
<sequence>MQIKNIIIHNFRTIKHQNFEIEKYSILIGENNAGKSNVIRALRVFYEEMKYDIKHDFPKFSVDDDESRIEIEFSITDEEKEWLKTEYQTKDNVLKVRKILKWLMTQSGQSNIYWYENWNLSTNLFYGAKNISAAKLWKVIYIPELSKIDDNMKMSWPSPLREMINFVIKKVIKWSPSFDGLEKNFEDFNKNFKREEAVDGNSITTIENDINWELWNRWVKFWLNINPIQVDDMVKNLVSTSIKDLNLTKWSNEVSIDSFWQWLQRHLIYTLIKLSAKYQDISTKKTKDFNPDFTFILFEEPELFLHPAQQDKMNHNLRTLSKEKWQQIMITTHCPIFISKNIDDITSLLRLQKYGPETKISQIKNTDIQNLFDDNNSFFVYFSELLADTTIQQNIKNEIITKNLWSRDLHDIGKNLDKEQLKYLLWLDAERTACFFAKHVIICEWPSEKIFIDYLINTTWTEFKDKNIYIIDAWWKFAIHRYMNLFWGLGISHSVLMDKDNSLLHDLINNFIDWKKNPSTKLIHKFNTDLEWFLWITQAIRKDQKPMNVLYHYQHDLIDEQKIIDFRAIIESLLEV</sequence>
<evidence type="ECO:0008006" key="4">
    <source>
        <dbReference type="Google" id="ProtNLM"/>
    </source>
</evidence>
<evidence type="ECO:0000259" key="2">
    <source>
        <dbReference type="Pfam" id="PF20469"/>
    </source>
</evidence>
<dbReference type="Pfam" id="PF13175">
    <property type="entry name" value="AAA_15"/>
    <property type="match status" value="2"/>
</dbReference>
<protein>
    <recommendedName>
        <fullName evidence="4">AAA domain-containing protein</fullName>
    </recommendedName>
</protein>
<feature type="domain" description="OLD protein-like TOPRIM" evidence="2">
    <location>
        <begin position="435"/>
        <end position="500"/>
    </location>
</feature>
<dbReference type="InterPro" id="IPR051396">
    <property type="entry name" value="Bact_Antivir_Def_Nuclease"/>
</dbReference>
<feature type="domain" description="Endonuclease GajA/Old nuclease/RecF-like AAA" evidence="1">
    <location>
        <begin position="286"/>
        <end position="338"/>
    </location>
</feature>
<dbReference type="PANTHER" id="PTHR43581:SF4">
    <property type="entry name" value="ATP_GTP PHOSPHATASE"/>
    <property type="match status" value="1"/>
</dbReference>
<evidence type="ECO:0000259" key="1">
    <source>
        <dbReference type="Pfam" id="PF13175"/>
    </source>
</evidence>
<dbReference type="InterPro" id="IPR041685">
    <property type="entry name" value="AAA_GajA/Old/RecF-like"/>
</dbReference>
<dbReference type="PANTHER" id="PTHR43581">
    <property type="entry name" value="ATP/GTP PHOSPHATASE"/>
    <property type="match status" value="1"/>
</dbReference>
<organism evidence="3">
    <name type="scientific">uncultured bacterium</name>
    <name type="common">gcode 4</name>
    <dbReference type="NCBI Taxonomy" id="1234023"/>
    <lineage>
        <taxon>Bacteria</taxon>
        <taxon>environmental samples</taxon>
    </lineage>
</organism>
<dbReference type="EMBL" id="AMFJ01000584">
    <property type="protein sequence ID" value="EKE27058.1"/>
    <property type="molecule type" value="Genomic_DNA"/>
</dbReference>
<name>K2FVT4_9BACT</name>
<gene>
    <name evidence="3" type="ORF">ACD_4C00068G0002</name>
</gene>
<dbReference type="InterPro" id="IPR027417">
    <property type="entry name" value="P-loop_NTPase"/>
</dbReference>
<accession>K2FVT4</accession>
<dbReference type="Pfam" id="PF20469">
    <property type="entry name" value="OLD-like_TOPRIM"/>
    <property type="match status" value="1"/>
</dbReference>
<comment type="caution">
    <text evidence="3">The sequence shown here is derived from an EMBL/GenBank/DDBJ whole genome shotgun (WGS) entry which is preliminary data.</text>
</comment>
<dbReference type="Gene3D" id="3.40.50.300">
    <property type="entry name" value="P-loop containing nucleotide triphosphate hydrolases"/>
    <property type="match status" value="1"/>
</dbReference>
<dbReference type="AlphaFoldDB" id="K2FVT4"/>
<dbReference type="CDD" id="cd01026">
    <property type="entry name" value="TOPRIM_OLD"/>
    <property type="match status" value="1"/>
</dbReference>
<evidence type="ECO:0000313" key="3">
    <source>
        <dbReference type="EMBL" id="EKE27058.1"/>
    </source>
</evidence>
<proteinExistence type="predicted"/>